<accession>A0A8S3AEI5</accession>
<feature type="non-terminal residue" evidence="4">
    <location>
        <position position="1"/>
    </location>
</feature>
<dbReference type="InterPro" id="IPR020846">
    <property type="entry name" value="MFS_dom"/>
</dbReference>
<feature type="transmembrane region" description="Helical" evidence="2">
    <location>
        <begin position="12"/>
        <end position="29"/>
    </location>
</feature>
<feature type="transmembrane region" description="Helical" evidence="2">
    <location>
        <begin position="35"/>
        <end position="54"/>
    </location>
</feature>
<protein>
    <recommendedName>
        <fullName evidence="3">Major facilitator superfamily (MFS) profile domain-containing protein</fullName>
    </recommendedName>
</protein>
<evidence type="ECO:0000259" key="3">
    <source>
        <dbReference type="PROSITE" id="PS50850"/>
    </source>
</evidence>
<comment type="caution">
    <text evidence="4">The sequence shown here is derived from an EMBL/GenBank/DDBJ whole genome shotgun (WGS) entry which is preliminary data.</text>
</comment>
<dbReference type="Proteomes" id="UP000676336">
    <property type="component" value="Unassembled WGS sequence"/>
</dbReference>
<dbReference type="SUPFAM" id="SSF103473">
    <property type="entry name" value="MFS general substrate transporter"/>
    <property type="match status" value="1"/>
</dbReference>
<dbReference type="PROSITE" id="PS50850">
    <property type="entry name" value="MFS"/>
    <property type="match status" value="1"/>
</dbReference>
<evidence type="ECO:0000313" key="5">
    <source>
        <dbReference type="Proteomes" id="UP000676336"/>
    </source>
</evidence>
<dbReference type="EMBL" id="CAJOBI010127284">
    <property type="protein sequence ID" value="CAF4707256.1"/>
    <property type="molecule type" value="Genomic_DNA"/>
</dbReference>
<evidence type="ECO:0000256" key="2">
    <source>
        <dbReference type="SAM" id="Phobius"/>
    </source>
</evidence>
<dbReference type="Gene3D" id="1.20.1250.20">
    <property type="entry name" value="MFS general substrate transporter like domains"/>
    <property type="match status" value="1"/>
</dbReference>
<reference evidence="4" key="1">
    <citation type="submission" date="2021-02" db="EMBL/GenBank/DDBJ databases">
        <authorList>
            <person name="Nowell W R."/>
        </authorList>
    </citation>
    <scope>NUCLEOTIDE SEQUENCE</scope>
</reference>
<keyword evidence="2" id="KW-0812">Transmembrane</keyword>
<keyword evidence="2" id="KW-0472">Membrane</keyword>
<dbReference type="GO" id="GO:0016020">
    <property type="term" value="C:membrane"/>
    <property type="evidence" value="ECO:0007669"/>
    <property type="project" value="UniProtKB-SubCell"/>
</dbReference>
<gene>
    <name evidence="4" type="ORF">SMN809_LOCUS43285</name>
</gene>
<proteinExistence type="predicted"/>
<sequence length="76" mass="8138">DQQGVGQGIQRVFVNGAAVLGPLFAGALLTETWIMISALFILGLLATLLIILIYPSFLPPNDDDESSALLPTENKR</sequence>
<evidence type="ECO:0000313" key="4">
    <source>
        <dbReference type="EMBL" id="CAF4707256.1"/>
    </source>
</evidence>
<comment type="subcellular location">
    <subcellularLocation>
        <location evidence="1">Membrane</location>
        <topology evidence="1">Multi-pass membrane protein</topology>
    </subcellularLocation>
</comment>
<dbReference type="GO" id="GO:0022857">
    <property type="term" value="F:transmembrane transporter activity"/>
    <property type="evidence" value="ECO:0007669"/>
    <property type="project" value="InterPro"/>
</dbReference>
<keyword evidence="2" id="KW-1133">Transmembrane helix</keyword>
<organism evidence="4 5">
    <name type="scientific">Rotaria magnacalcarata</name>
    <dbReference type="NCBI Taxonomy" id="392030"/>
    <lineage>
        <taxon>Eukaryota</taxon>
        <taxon>Metazoa</taxon>
        <taxon>Spiralia</taxon>
        <taxon>Gnathifera</taxon>
        <taxon>Rotifera</taxon>
        <taxon>Eurotatoria</taxon>
        <taxon>Bdelloidea</taxon>
        <taxon>Philodinida</taxon>
        <taxon>Philodinidae</taxon>
        <taxon>Rotaria</taxon>
    </lineage>
</organism>
<feature type="domain" description="Major facilitator superfamily (MFS) profile" evidence="3">
    <location>
        <begin position="1"/>
        <end position="76"/>
    </location>
</feature>
<dbReference type="InterPro" id="IPR036259">
    <property type="entry name" value="MFS_trans_sf"/>
</dbReference>
<dbReference type="AlphaFoldDB" id="A0A8S3AEI5"/>
<evidence type="ECO:0000256" key="1">
    <source>
        <dbReference type="ARBA" id="ARBA00004141"/>
    </source>
</evidence>
<name>A0A8S3AEI5_9BILA</name>